<comment type="caution">
    <text evidence="1">The sequence shown here is derived from an EMBL/GenBank/DDBJ whole genome shotgun (WGS) entry which is preliminary data.</text>
</comment>
<dbReference type="EMBL" id="CM039431">
    <property type="protein sequence ID" value="KAI4336351.1"/>
    <property type="molecule type" value="Genomic_DNA"/>
</dbReference>
<organism evidence="1 2">
    <name type="scientific">Bauhinia variegata</name>
    <name type="common">Purple orchid tree</name>
    <name type="synonym">Phanera variegata</name>
    <dbReference type="NCBI Taxonomy" id="167791"/>
    <lineage>
        <taxon>Eukaryota</taxon>
        <taxon>Viridiplantae</taxon>
        <taxon>Streptophyta</taxon>
        <taxon>Embryophyta</taxon>
        <taxon>Tracheophyta</taxon>
        <taxon>Spermatophyta</taxon>
        <taxon>Magnoliopsida</taxon>
        <taxon>eudicotyledons</taxon>
        <taxon>Gunneridae</taxon>
        <taxon>Pentapetalae</taxon>
        <taxon>rosids</taxon>
        <taxon>fabids</taxon>
        <taxon>Fabales</taxon>
        <taxon>Fabaceae</taxon>
        <taxon>Cercidoideae</taxon>
        <taxon>Cercideae</taxon>
        <taxon>Bauhiniinae</taxon>
        <taxon>Bauhinia</taxon>
    </lineage>
</organism>
<dbReference type="Proteomes" id="UP000828941">
    <property type="component" value="Chromosome 6"/>
</dbReference>
<gene>
    <name evidence="1" type="ORF">L6164_014888</name>
</gene>
<sequence>MDAVKQTCKKVWRRCRRSHAVANCGVLSEKKKKSRVAPAGCFCVEVGPDRKRFVMKIKHANHPSFKILLDDAEEEYGFKNDGPIWLPCHVDLFCDALEEMGIKHRRPYHGLCSSGLHLS</sequence>
<keyword evidence="2" id="KW-1185">Reference proteome</keyword>
<evidence type="ECO:0000313" key="2">
    <source>
        <dbReference type="Proteomes" id="UP000828941"/>
    </source>
</evidence>
<accession>A0ACB9NJC2</accession>
<evidence type="ECO:0000313" key="1">
    <source>
        <dbReference type="EMBL" id="KAI4336351.1"/>
    </source>
</evidence>
<reference evidence="1 2" key="1">
    <citation type="journal article" date="2022" name="DNA Res.">
        <title>Chromosomal-level genome assembly of the orchid tree Bauhinia variegata (Leguminosae; Cercidoideae) supports the allotetraploid origin hypothesis of Bauhinia.</title>
        <authorList>
            <person name="Zhong Y."/>
            <person name="Chen Y."/>
            <person name="Zheng D."/>
            <person name="Pang J."/>
            <person name="Liu Y."/>
            <person name="Luo S."/>
            <person name="Meng S."/>
            <person name="Qian L."/>
            <person name="Wei D."/>
            <person name="Dai S."/>
            <person name="Zhou R."/>
        </authorList>
    </citation>
    <scope>NUCLEOTIDE SEQUENCE [LARGE SCALE GENOMIC DNA]</scope>
    <source>
        <strain evidence="1">BV-YZ2020</strain>
    </source>
</reference>
<name>A0ACB9NJC2_BAUVA</name>
<proteinExistence type="predicted"/>
<protein>
    <submittedName>
        <fullName evidence="1">Uncharacterized protein</fullName>
    </submittedName>
</protein>